<protein>
    <submittedName>
        <fullName evidence="2">Uncharacterized protein</fullName>
    </submittedName>
</protein>
<reference evidence="2" key="1">
    <citation type="submission" date="2020-01" db="EMBL/GenBank/DDBJ databases">
        <authorList>
            <consortium name="DOE Joint Genome Institute"/>
            <person name="Haridas S."/>
            <person name="Albert R."/>
            <person name="Binder M."/>
            <person name="Bloem J."/>
            <person name="Labutti K."/>
            <person name="Salamov A."/>
            <person name="Andreopoulos B."/>
            <person name="Baker S.E."/>
            <person name="Barry K."/>
            <person name="Bills G."/>
            <person name="Bluhm B.H."/>
            <person name="Cannon C."/>
            <person name="Castanera R."/>
            <person name="Culley D.E."/>
            <person name="Daum C."/>
            <person name="Ezra D."/>
            <person name="Gonzalez J.B."/>
            <person name="Henrissat B."/>
            <person name="Kuo A."/>
            <person name="Liang C."/>
            <person name="Lipzen A."/>
            <person name="Lutzoni F."/>
            <person name="Magnuson J."/>
            <person name="Mondo S."/>
            <person name="Nolan M."/>
            <person name="Ohm R."/>
            <person name="Pangilinan J."/>
            <person name="Park H.-J."/>
            <person name="Ramirez L."/>
            <person name="Alfaro M."/>
            <person name="Sun H."/>
            <person name="Tritt A."/>
            <person name="Yoshinaga Y."/>
            <person name="Zwiers L.-H."/>
            <person name="Turgeon B.G."/>
            <person name="Goodwin S.B."/>
            <person name="Spatafora J.W."/>
            <person name="Crous P.W."/>
            <person name="Grigoriev I.V."/>
        </authorList>
    </citation>
    <scope>NUCLEOTIDE SEQUENCE</scope>
    <source>
        <strain evidence="2">CBS 342.82</strain>
    </source>
</reference>
<proteinExistence type="predicted"/>
<gene>
    <name evidence="2" type="ORF">K489DRAFT_385469</name>
</gene>
<feature type="non-terminal residue" evidence="2">
    <location>
        <position position="82"/>
    </location>
</feature>
<dbReference type="GeneID" id="54363912"/>
<dbReference type="RefSeq" id="XP_033454883.1">
    <property type="nucleotide sequence ID" value="XM_033606112.1"/>
</dbReference>
<dbReference type="AlphaFoldDB" id="A0A6J3LTA8"/>
<evidence type="ECO:0000313" key="2">
    <source>
        <dbReference type="RefSeq" id="XP_033454883.1"/>
    </source>
</evidence>
<reference evidence="2" key="2">
    <citation type="submission" date="2020-04" db="EMBL/GenBank/DDBJ databases">
        <authorList>
            <consortium name="NCBI Genome Project"/>
        </authorList>
    </citation>
    <scope>NUCLEOTIDE SEQUENCE</scope>
    <source>
        <strain evidence="2">CBS 342.82</strain>
    </source>
</reference>
<name>A0A6J3LTA8_9PEZI</name>
<dbReference type="Proteomes" id="UP000504637">
    <property type="component" value="Unplaced"/>
</dbReference>
<sequence>MHNKKSAIPNQREAPRRSTFLLFSLAPRTSSLRHAREWASECCYISPDVKKSKGTDMAPPWGVLLRPFHTGDASPRRRYCQM</sequence>
<organism evidence="2">
    <name type="scientific">Dissoconium aciculare CBS 342.82</name>
    <dbReference type="NCBI Taxonomy" id="1314786"/>
    <lineage>
        <taxon>Eukaryota</taxon>
        <taxon>Fungi</taxon>
        <taxon>Dikarya</taxon>
        <taxon>Ascomycota</taxon>
        <taxon>Pezizomycotina</taxon>
        <taxon>Dothideomycetes</taxon>
        <taxon>Dothideomycetidae</taxon>
        <taxon>Mycosphaerellales</taxon>
        <taxon>Dissoconiaceae</taxon>
        <taxon>Dissoconium</taxon>
    </lineage>
</organism>
<reference evidence="2" key="3">
    <citation type="submission" date="2025-08" db="UniProtKB">
        <authorList>
            <consortium name="RefSeq"/>
        </authorList>
    </citation>
    <scope>IDENTIFICATION</scope>
    <source>
        <strain evidence="2">CBS 342.82</strain>
    </source>
</reference>
<keyword evidence="1" id="KW-1185">Reference proteome</keyword>
<accession>A0A6J3LTA8</accession>
<evidence type="ECO:0000313" key="1">
    <source>
        <dbReference type="Proteomes" id="UP000504637"/>
    </source>
</evidence>